<evidence type="ECO:0000256" key="16">
    <source>
        <dbReference type="RuleBase" id="RU003947"/>
    </source>
</evidence>
<dbReference type="CDD" id="cd16012">
    <property type="entry name" value="ALP"/>
    <property type="match status" value="1"/>
</dbReference>
<evidence type="ECO:0000256" key="17">
    <source>
        <dbReference type="SAM" id="SignalP"/>
    </source>
</evidence>
<evidence type="ECO:0000256" key="3">
    <source>
        <dbReference type="ARBA" id="ARBA00012647"/>
    </source>
</evidence>
<evidence type="ECO:0000256" key="13">
    <source>
        <dbReference type="PIRSR" id="PIRSR601952-1"/>
    </source>
</evidence>
<sequence>MWPTVLIALQIVTHVICHGARDHSAVMARQWIAVLAFAVVLVLTDAEDAATTPKPKKVLETVMNPAYIPAEEKHGSYWKKSAASTLKSKLKEKTNKNKARNGILFIGDGMSLATVMAARTYAGQLDRGLGEENILEFEKFPVTGLARTYCLDAQVPDSACTATSYLTGVKTKYGVIGLDGNVTRGSCHSQLHKGNWAPSIGQWAIENGLDVGLVTTTRVTHASPAGMYAHVSERNWESDVDVPAECLTLGCRDIAYQLVMDNPGRQFKVILGGGRREFLPNVTGFGNNTGKRVDGVDLTELWHVDKLQKNVSHQYVTDRLELLKVYNSDDLPEYLLGLFNTDHMAYHLKAEDEPTLEEMVEVAIKMLSRNPKGYFLFVEGGRIDHAHHDSLAYLALDETVEYAKAVRKARSLTDESETLIVVSSDHAHTMTVAGYPSRGNDILGVVDTTNGGDGRPYTTISYANGKAASIDTDGLRVDVTKEKGFTERSLDYAYPSLVPLDSETHGGEDVAVFALGPWQHLFTASYDQSVVPHLMAYAMCLTDDQHQNCHQPERLTEAASSAVSVYPYQLLLAQAVISIISCLL</sequence>
<evidence type="ECO:0000256" key="6">
    <source>
        <dbReference type="ARBA" id="ARBA00022723"/>
    </source>
</evidence>
<comment type="similarity">
    <text evidence="2 15">Belongs to the alkaline phosphatase family.</text>
</comment>
<keyword evidence="8 14" id="KW-0862">Zinc</keyword>
<feature type="binding site" evidence="14">
    <location>
        <position position="221"/>
    </location>
    <ligand>
        <name>Mg(2+)</name>
        <dbReference type="ChEBI" id="CHEBI:18420"/>
    </ligand>
</feature>
<keyword evidence="5" id="KW-0336">GPI-anchor</keyword>
<evidence type="ECO:0000313" key="18">
    <source>
        <dbReference type="EnsemblMetazoa" id="XP_037868434.1"/>
    </source>
</evidence>
<feature type="binding site" evidence="14">
    <location>
        <position position="505"/>
    </location>
    <ligand>
        <name>Zn(2+)</name>
        <dbReference type="ChEBI" id="CHEBI:29105"/>
        <label>2</label>
    </ligand>
</feature>
<keyword evidence="4" id="KW-1003">Cell membrane</keyword>
<dbReference type="EnsemblMetazoa" id="XM_038012506.1">
    <property type="protein sequence ID" value="XP_037868434.1"/>
    <property type="gene ID" value="LOC101747022"/>
</dbReference>
<evidence type="ECO:0000256" key="11">
    <source>
        <dbReference type="ARBA" id="ARBA00023180"/>
    </source>
</evidence>
<dbReference type="PROSITE" id="PS00123">
    <property type="entry name" value="ALKALINE_PHOSPHATASE"/>
    <property type="match status" value="1"/>
</dbReference>
<dbReference type="GO" id="GO:0046872">
    <property type="term" value="F:metal ion binding"/>
    <property type="evidence" value="ECO:0007669"/>
    <property type="project" value="UniProtKB-KW"/>
</dbReference>
<evidence type="ECO:0000256" key="12">
    <source>
        <dbReference type="ARBA" id="ARBA00023288"/>
    </source>
</evidence>
<name>A0A8R2QXH5_BOMMO</name>
<feature type="binding site" evidence="14">
    <location>
        <position position="108"/>
    </location>
    <ligand>
        <name>Mg(2+)</name>
        <dbReference type="ChEBI" id="CHEBI:18420"/>
    </ligand>
</feature>
<comment type="subcellular location">
    <subcellularLocation>
        <location evidence="1">Cell membrane</location>
        <topology evidence="1">Lipid-anchor</topology>
        <topology evidence="1">GPI-anchor</topology>
    </subcellularLocation>
</comment>
<feature type="binding site" evidence="14">
    <location>
        <position position="384"/>
    </location>
    <ligand>
        <name>Zn(2+)</name>
        <dbReference type="ChEBI" id="CHEBI:29105"/>
        <label>2</label>
    </ligand>
</feature>
<dbReference type="PRINTS" id="PR00113">
    <property type="entry name" value="ALKPHPHTASE"/>
</dbReference>
<dbReference type="GO" id="GO:0005886">
    <property type="term" value="C:plasma membrane"/>
    <property type="evidence" value="ECO:0007669"/>
    <property type="project" value="UniProtKB-SubCell"/>
</dbReference>
<feature type="binding site" evidence="14">
    <location>
        <position position="108"/>
    </location>
    <ligand>
        <name>Zn(2+)</name>
        <dbReference type="ChEBI" id="CHEBI:29105"/>
        <label>2</label>
    </ligand>
</feature>
<dbReference type="AlphaFoldDB" id="A0A8R2QXH5"/>
<evidence type="ECO:0000256" key="7">
    <source>
        <dbReference type="ARBA" id="ARBA00022801"/>
    </source>
</evidence>
<dbReference type="EC" id="3.1.3.1" evidence="3 16"/>
<dbReference type="Pfam" id="PF00245">
    <property type="entry name" value="Alk_phosphatase"/>
    <property type="match status" value="1"/>
</dbReference>
<evidence type="ECO:0000256" key="10">
    <source>
        <dbReference type="ARBA" id="ARBA00023136"/>
    </source>
</evidence>
<dbReference type="Gene3D" id="3.40.720.10">
    <property type="entry name" value="Alkaline Phosphatase, subunit A"/>
    <property type="match status" value="1"/>
</dbReference>
<comment type="cofactor">
    <cofactor evidence="14">
        <name>Mg(2+)</name>
        <dbReference type="ChEBI" id="CHEBI:18420"/>
    </cofactor>
    <text evidence="14">Binds 1 Mg(2+) ion.</text>
</comment>
<feature type="binding site" evidence="14">
    <location>
        <position position="425"/>
    </location>
    <ligand>
        <name>Zn(2+)</name>
        <dbReference type="ChEBI" id="CHEBI:29105"/>
        <label>2</label>
    </ligand>
</feature>
<keyword evidence="6 14" id="KW-0479">Metal-binding</keyword>
<dbReference type="SMART" id="SM00098">
    <property type="entry name" value="alkPPc"/>
    <property type="match status" value="1"/>
</dbReference>
<feature type="binding site" evidence="14">
    <location>
        <position position="379"/>
    </location>
    <ligand>
        <name>Mg(2+)</name>
        <dbReference type="ChEBI" id="CHEBI:18420"/>
    </ligand>
</feature>
<dbReference type="FunFam" id="3.40.720.10:FF:000008">
    <property type="entry name" value="Alkaline phosphatase"/>
    <property type="match status" value="1"/>
</dbReference>
<dbReference type="InterPro" id="IPR018299">
    <property type="entry name" value="Alkaline_phosphatase_AS"/>
</dbReference>
<reference evidence="19" key="1">
    <citation type="journal article" date="2008" name="Insect Biochem. Mol. Biol.">
        <title>The genome of a lepidopteran model insect, the silkworm Bombyx mori.</title>
        <authorList>
            <consortium name="International Silkworm Genome Consortium"/>
        </authorList>
    </citation>
    <scope>NUCLEOTIDE SEQUENCE [LARGE SCALE GENOMIC DNA]</scope>
    <source>
        <strain evidence="19">p50T</strain>
    </source>
</reference>
<dbReference type="GO" id="GO:0004035">
    <property type="term" value="F:alkaline phosphatase activity"/>
    <property type="evidence" value="ECO:0007669"/>
    <property type="project" value="UniProtKB-EC"/>
</dbReference>
<feature type="binding site" evidence="14">
    <location>
        <position position="426"/>
    </location>
    <ligand>
        <name>Zn(2+)</name>
        <dbReference type="ChEBI" id="CHEBI:29105"/>
        <label>2</label>
    </ligand>
</feature>
<dbReference type="Proteomes" id="UP000005204">
    <property type="component" value="Unassembled WGS sequence"/>
</dbReference>
<dbReference type="PANTHER" id="PTHR11596:SF91">
    <property type="entry name" value="ALKALINE PHOSPHATASE-RELATED"/>
    <property type="match status" value="1"/>
</dbReference>
<accession>A0A8R2QXH5</accession>
<keyword evidence="11" id="KW-0325">Glycoprotein</keyword>
<keyword evidence="10" id="KW-0472">Membrane</keyword>
<comment type="cofactor">
    <cofactor evidence="14">
        <name>Zn(2+)</name>
        <dbReference type="ChEBI" id="CHEBI:29105"/>
    </cofactor>
    <text evidence="14">Binds 2 Zn(2+) ions.</text>
</comment>
<evidence type="ECO:0000256" key="9">
    <source>
        <dbReference type="ARBA" id="ARBA00022842"/>
    </source>
</evidence>
<evidence type="ECO:0000256" key="1">
    <source>
        <dbReference type="ARBA" id="ARBA00004609"/>
    </source>
</evidence>
<organism evidence="18 19">
    <name type="scientific">Bombyx mori</name>
    <name type="common">Silk moth</name>
    <dbReference type="NCBI Taxonomy" id="7091"/>
    <lineage>
        <taxon>Eukaryota</taxon>
        <taxon>Metazoa</taxon>
        <taxon>Ecdysozoa</taxon>
        <taxon>Arthropoda</taxon>
        <taxon>Hexapoda</taxon>
        <taxon>Insecta</taxon>
        <taxon>Pterygota</taxon>
        <taxon>Neoptera</taxon>
        <taxon>Endopterygota</taxon>
        <taxon>Lepidoptera</taxon>
        <taxon>Glossata</taxon>
        <taxon>Ditrysia</taxon>
        <taxon>Bombycoidea</taxon>
        <taxon>Bombycidae</taxon>
        <taxon>Bombycinae</taxon>
        <taxon>Bombyx</taxon>
    </lineage>
</organism>
<dbReference type="GO" id="GO:0098552">
    <property type="term" value="C:side of membrane"/>
    <property type="evidence" value="ECO:0007669"/>
    <property type="project" value="UniProtKB-KW"/>
</dbReference>
<keyword evidence="7 16" id="KW-0378">Hydrolase</keyword>
<evidence type="ECO:0000256" key="15">
    <source>
        <dbReference type="RuleBase" id="RU003946"/>
    </source>
</evidence>
<evidence type="ECO:0000313" key="19">
    <source>
        <dbReference type="Proteomes" id="UP000005204"/>
    </source>
</evidence>
<evidence type="ECO:0000256" key="8">
    <source>
        <dbReference type="ARBA" id="ARBA00022833"/>
    </source>
</evidence>
<comment type="catalytic activity">
    <reaction evidence="16">
        <text>a phosphate monoester + H2O = an alcohol + phosphate</text>
        <dbReference type="Rhea" id="RHEA:15017"/>
        <dbReference type="ChEBI" id="CHEBI:15377"/>
        <dbReference type="ChEBI" id="CHEBI:30879"/>
        <dbReference type="ChEBI" id="CHEBI:43474"/>
        <dbReference type="ChEBI" id="CHEBI:67140"/>
        <dbReference type="EC" id="3.1.3.1"/>
    </reaction>
</comment>
<reference evidence="18" key="2">
    <citation type="submission" date="2022-06" db="UniProtKB">
        <authorList>
            <consortium name="EnsemblMetazoa"/>
        </authorList>
    </citation>
    <scope>IDENTIFICATION</scope>
    <source>
        <strain evidence="18">p50T (Dazao)</strain>
    </source>
</reference>
<feature type="active site" description="Phosphoserine intermediate" evidence="13">
    <location>
        <position position="158"/>
    </location>
</feature>
<proteinExistence type="inferred from homology"/>
<keyword evidence="12" id="KW-0449">Lipoprotein</keyword>
<evidence type="ECO:0000256" key="14">
    <source>
        <dbReference type="PIRSR" id="PIRSR601952-2"/>
    </source>
</evidence>
<feature type="binding site" evidence="14">
    <location>
        <position position="388"/>
    </location>
    <ligand>
        <name>Zn(2+)</name>
        <dbReference type="ChEBI" id="CHEBI:29105"/>
        <label>2</label>
    </ligand>
</feature>
<evidence type="ECO:0000256" key="5">
    <source>
        <dbReference type="ARBA" id="ARBA00022622"/>
    </source>
</evidence>
<feature type="chain" id="PRO_5035744550" description="Alkaline phosphatase" evidence="17">
    <location>
        <begin position="18"/>
        <end position="584"/>
    </location>
</feature>
<dbReference type="PANTHER" id="PTHR11596">
    <property type="entry name" value="ALKALINE PHOSPHATASE"/>
    <property type="match status" value="1"/>
</dbReference>
<dbReference type="InterPro" id="IPR017850">
    <property type="entry name" value="Alkaline_phosphatase_core_sf"/>
</dbReference>
<keyword evidence="9 14" id="KW-0460">Magnesium</keyword>
<keyword evidence="17" id="KW-0732">Signal</keyword>
<feature type="binding site" evidence="14">
    <location>
        <position position="223"/>
    </location>
    <ligand>
        <name>Mg(2+)</name>
        <dbReference type="ChEBI" id="CHEBI:18420"/>
    </ligand>
</feature>
<dbReference type="SUPFAM" id="SSF53649">
    <property type="entry name" value="Alkaline phosphatase-like"/>
    <property type="match status" value="1"/>
</dbReference>
<evidence type="ECO:0000256" key="4">
    <source>
        <dbReference type="ARBA" id="ARBA00022475"/>
    </source>
</evidence>
<keyword evidence="19" id="KW-1185">Reference proteome</keyword>
<protein>
    <recommendedName>
        <fullName evidence="3 16">Alkaline phosphatase</fullName>
        <ecNumber evidence="3 16">3.1.3.1</ecNumber>
    </recommendedName>
</protein>
<evidence type="ECO:0000256" key="2">
    <source>
        <dbReference type="ARBA" id="ARBA00005984"/>
    </source>
</evidence>
<dbReference type="InterPro" id="IPR001952">
    <property type="entry name" value="Alkaline_phosphatase"/>
</dbReference>
<feature type="signal peptide" evidence="17">
    <location>
        <begin position="1"/>
        <end position="17"/>
    </location>
</feature>